<evidence type="ECO:0000313" key="6">
    <source>
        <dbReference type="Proteomes" id="UP000034135"/>
    </source>
</evidence>
<comment type="caution">
    <text evidence="5">The sequence shown here is derived from an EMBL/GenBank/DDBJ whole genome shotgun (WGS) entry which is preliminary data.</text>
</comment>
<dbReference type="Proteomes" id="UP000034135">
    <property type="component" value="Unassembled WGS sequence"/>
</dbReference>
<organism evidence="5 6">
    <name type="scientific">Candidatus Daviesbacteria bacterium GW2011_GWA1_42_6</name>
    <dbReference type="NCBI Taxonomy" id="1618420"/>
    <lineage>
        <taxon>Bacteria</taxon>
        <taxon>Candidatus Daviesiibacteriota</taxon>
    </lineage>
</organism>
<sequence length="179" mass="20675">MRTKTKIRLILHFLLGFITVSATAFALLWLTDFFMEQVSSTPRKITYGVTFSAPYARYLGLDPEKVLESINKDLNVKLIRIPVYWDEVEKEPGVYDFSATDRLLDIAKTGNPEVILVIGYKVPRWPECFSPTWVKEVDQSSHQEKILQLLKKTVTHFQNQPKITAWQVENEPLLPFGEC</sequence>
<proteinExistence type="predicted"/>
<dbReference type="Pfam" id="PF00331">
    <property type="entry name" value="Glyco_hydro_10"/>
    <property type="match status" value="1"/>
</dbReference>
<keyword evidence="2" id="KW-0119">Carbohydrate metabolism</keyword>
<accession>A0A0G1CZF4</accession>
<dbReference type="SUPFAM" id="SSF51445">
    <property type="entry name" value="(Trans)glycosidases"/>
    <property type="match status" value="1"/>
</dbReference>
<dbReference type="InterPro" id="IPR017853">
    <property type="entry name" value="GH"/>
</dbReference>
<reference evidence="5 6" key="1">
    <citation type="journal article" date="2015" name="Nature">
        <title>rRNA introns, odd ribosomes, and small enigmatic genomes across a large radiation of phyla.</title>
        <authorList>
            <person name="Brown C.T."/>
            <person name="Hug L.A."/>
            <person name="Thomas B.C."/>
            <person name="Sharon I."/>
            <person name="Castelle C.J."/>
            <person name="Singh A."/>
            <person name="Wilkins M.J."/>
            <person name="Williams K.H."/>
            <person name="Banfield J.F."/>
        </authorList>
    </citation>
    <scope>NUCLEOTIDE SEQUENCE [LARGE SCALE GENOMIC DNA]</scope>
</reference>
<keyword evidence="3" id="KW-0624">Polysaccharide degradation</keyword>
<dbReference type="GO" id="GO:0004553">
    <property type="term" value="F:hydrolase activity, hydrolyzing O-glycosyl compounds"/>
    <property type="evidence" value="ECO:0007669"/>
    <property type="project" value="InterPro"/>
</dbReference>
<dbReference type="Gene3D" id="3.20.20.80">
    <property type="entry name" value="Glycosidases"/>
    <property type="match status" value="1"/>
</dbReference>
<feature type="non-terminal residue" evidence="5">
    <location>
        <position position="179"/>
    </location>
</feature>
<dbReference type="InterPro" id="IPR001000">
    <property type="entry name" value="GH10_dom"/>
</dbReference>
<protein>
    <recommendedName>
        <fullName evidence="4">GH10 domain-containing protein</fullName>
    </recommendedName>
</protein>
<keyword evidence="1" id="KW-0378">Hydrolase</keyword>
<dbReference type="EMBL" id="LCEB01000041">
    <property type="protein sequence ID" value="KKS63986.1"/>
    <property type="molecule type" value="Genomic_DNA"/>
</dbReference>
<evidence type="ECO:0000256" key="1">
    <source>
        <dbReference type="ARBA" id="ARBA00022801"/>
    </source>
</evidence>
<name>A0A0G1CZF4_9BACT</name>
<evidence type="ECO:0000256" key="2">
    <source>
        <dbReference type="ARBA" id="ARBA00023277"/>
    </source>
</evidence>
<dbReference type="AlphaFoldDB" id="A0A0G1CZF4"/>
<evidence type="ECO:0000313" key="5">
    <source>
        <dbReference type="EMBL" id="KKS63986.1"/>
    </source>
</evidence>
<dbReference type="GO" id="GO:0000272">
    <property type="term" value="P:polysaccharide catabolic process"/>
    <property type="evidence" value="ECO:0007669"/>
    <property type="project" value="UniProtKB-KW"/>
</dbReference>
<evidence type="ECO:0000256" key="3">
    <source>
        <dbReference type="ARBA" id="ARBA00023326"/>
    </source>
</evidence>
<gene>
    <name evidence="5" type="ORF">UV33_C0041G0015</name>
</gene>
<feature type="domain" description="GH10" evidence="4">
    <location>
        <begin position="82"/>
        <end position="173"/>
    </location>
</feature>
<evidence type="ECO:0000259" key="4">
    <source>
        <dbReference type="Pfam" id="PF00331"/>
    </source>
</evidence>